<keyword evidence="5 7" id="KW-1133">Transmembrane helix</keyword>
<feature type="transmembrane region" description="Helical" evidence="7">
    <location>
        <begin position="81"/>
        <end position="103"/>
    </location>
</feature>
<feature type="transmembrane region" description="Helical" evidence="7">
    <location>
        <begin position="12"/>
        <end position="31"/>
    </location>
</feature>
<reference evidence="9" key="1">
    <citation type="submission" date="2021-01" db="EMBL/GenBank/DDBJ databases">
        <authorList>
            <person name="Corre E."/>
            <person name="Pelletier E."/>
            <person name="Niang G."/>
            <person name="Scheremetjew M."/>
            <person name="Finn R."/>
            <person name="Kale V."/>
            <person name="Holt S."/>
            <person name="Cochrane G."/>
            <person name="Meng A."/>
            <person name="Brown T."/>
            <person name="Cohen L."/>
        </authorList>
    </citation>
    <scope>NUCLEOTIDE SEQUENCE</scope>
    <source>
        <strain evidence="9">OF101</strain>
    </source>
</reference>
<proteinExistence type="predicted"/>
<protein>
    <recommendedName>
        <fullName evidence="8">Cytochrome b561 domain-containing protein</fullName>
    </recommendedName>
</protein>
<feature type="domain" description="Cytochrome b561" evidence="8">
    <location>
        <begin position="44"/>
        <end position="179"/>
    </location>
</feature>
<dbReference type="EMBL" id="HBGE01044060">
    <property type="protein sequence ID" value="CAD9140206.1"/>
    <property type="molecule type" value="Transcribed_RNA"/>
</dbReference>
<evidence type="ECO:0000313" key="9">
    <source>
        <dbReference type="EMBL" id="CAD9140206.1"/>
    </source>
</evidence>
<keyword evidence="2" id="KW-0813">Transport</keyword>
<dbReference type="InterPro" id="IPR006593">
    <property type="entry name" value="Cyt_b561/ferric_Rdtase_TM"/>
</dbReference>
<keyword evidence="4" id="KW-0249">Electron transport</keyword>
<evidence type="ECO:0000256" key="7">
    <source>
        <dbReference type="SAM" id="Phobius"/>
    </source>
</evidence>
<evidence type="ECO:0000256" key="4">
    <source>
        <dbReference type="ARBA" id="ARBA00022982"/>
    </source>
</evidence>
<accession>A0A7S1MSZ8</accession>
<name>A0A7S1MSZ8_ALECA</name>
<dbReference type="GO" id="GO:0016020">
    <property type="term" value="C:membrane"/>
    <property type="evidence" value="ECO:0007669"/>
    <property type="project" value="UniProtKB-SubCell"/>
</dbReference>
<feature type="transmembrane region" description="Helical" evidence="7">
    <location>
        <begin position="190"/>
        <end position="206"/>
    </location>
</feature>
<gene>
    <name evidence="9" type="ORF">ACAT0790_LOCUS26549</name>
</gene>
<comment type="subcellular location">
    <subcellularLocation>
        <location evidence="1">Membrane</location>
    </subcellularLocation>
</comment>
<keyword evidence="6 7" id="KW-0472">Membrane</keyword>
<keyword evidence="3 7" id="KW-0812">Transmembrane</keyword>
<feature type="transmembrane region" description="Helical" evidence="7">
    <location>
        <begin position="123"/>
        <end position="142"/>
    </location>
</feature>
<organism evidence="9">
    <name type="scientific">Alexandrium catenella</name>
    <name type="common">Red tide dinoflagellate</name>
    <name type="synonym">Gonyaulax catenella</name>
    <dbReference type="NCBI Taxonomy" id="2925"/>
    <lineage>
        <taxon>Eukaryota</taxon>
        <taxon>Sar</taxon>
        <taxon>Alveolata</taxon>
        <taxon>Dinophyceae</taxon>
        <taxon>Gonyaulacales</taxon>
        <taxon>Pyrocystaceae</taxon>
        <taxon>Alexandrium</taxon>
    </lineage>
</organism>
<evidence type="ECO:0000256" key="6">
    <source>
        <dbReference type="ARBA" id="ARBA00023136"/>
    </source>
</evidence>
<evidence type="ECO:0000256" key="2">
    <source>
        <dbReference type="ARBA" id="ARBA00022448"/>
    </source>
</evidence>
<dbReference type="AlphaFoldDB" id="A0A7S1MSZ8"/>
<dbReference type="Pfam" id="PF03188">
    <property type="entry name" value="Cytochrom_B561"/>
    <property type="match status" value="1"/>
</dbReference>
<evidence type="ECO:0000256" key="5">
    <source>
        <dbReference type="ARBA" id="ARBA00022989"/>
    </source>
</evidence>
<evidence type="ECO:0000259" key="8">
    <source>
        <dbReference type="Pfam" id="PF03188"/>
    </source>
</evidence>
<feature type="transmembrane region" description="Helical" evidence="7">
    <location>
        <begin position="43"/>
        <end position="60"/>
    </location>
</feature>
<feature type="transmembrane region" description="Helical" evidence="7">
    <location>
        <begin position="163"/>
        <end position="184"/>
    </location>
</feature>
<evidence type="ECO:0000256" key="1">
    <source>
        <dbReference type="ARBA" id="ARBA00004370"/>
    </source>
</evidence>
<dbReference type="Gene3D" id="1.20.120.1770">
    <property type="match status" value="1"/>
</dbReference>
<sequence length="222" mass="25072">MAFGGSLTDFAALANAITVVVLVIVGLFTAAPGGGQNAKHWFPWHPVLMTIAFPALMSLGRFTFLTNEVRSMETRRKDHRLIMVVATVAMLFGYLCIFMAHLPKRRFFGYDFNTRQWGDYRRVAHAWLGYLLIFMVLAQSCTGIRKLSFLQAGKRILVSHGNFGKTIIVLAGFNMLLAIRFWGWRNDYKVGMYIVTVLSVCFGVIWPRPETKDGEDDKLLPG</sequence>
<evidence type="ECO:0000256" key="3">
    <source>
        <dbReference type="ARBA" id="ARBA00022692"/>
    </source>
</evidence>